<comment type="caution">
    <text evidence="3">The sequence shown here is derived from an EMBL/GenBank/DDBJ whole genome shotgun (WGS) entry which is preliminary data.</text>
</comment>
<dbReference type="AlphaFoldDB" id="A0A0L6JHU2"/>
<evidence type="ECO:0000259" key="2">
    <source>
        <dbReference type="PROSITE" id="PS51766"/>
    </source>
</evidence>
<keyword evidence="4" id="KW-1185">Reference proteome</keyword>
<dbReference type="SUPFAM" id="SSF63446">
    <property type="entry name" value="Type I dockerin domain"/>
    <property type="match status" value="1"/>
</dbReference>
<dbReference type="CDD" id="cd14254">
    <property type="entry name" value="Dockerin_II"/>
    <property type="match status" value="1"/>
</dbReference>
<dbReference type="Gene3D" id="3.40.50.1110">
    <property type="entry name" value="SGNH hydrolase"/>
    <property type="match status" value="1"/>
</dbReference>
<dbReference type="GO" id="GO:0004553">
    <property type="term" value="F:hydrolase activity, hydrolyzing O-glycosyl compounds"/>
    <property type="evidence" value="ECO:0007669"/>
    <property type="project" value="InterPro"/>
</dbReference>
<dbReference type="InterPro" id="IPR053140">
    <property type="entry name" value="GDSL_Rv0518-like"/>
</dbReference>
<dbReference type="PROSITE" id="PS00448">
    <property type="entry name" value="CLOS_CELLULOSOME_RPT"/>
    <property type="match status" value="1"/>
</dbReference>
<organism evidence="3 4">
    <name type="scientific">Pseudobacteroides cellulosolvens ATCC 35603 = DSM 2933</name>
    <dbReference type="NCBI Taxonomy" id="398512"/>
    <lineage>
        <taxon>Bacteria</taxon>
        <taxon>Bacillati</taxon>
        <taxon>Bacillota</taxon>
        <taxon>Clostridia</taxon>
        <taxon>Eubacteriales</taxon>
        <taxon>Oscillospiraceae</taxon>
        <taxon>Pseudobacteroides</taxon>
    </lineage>
</organism>
<dbReference type="InterPro" id="IPR036439">
    <property type="entry name" value="Dockerin_dom_sf"/>
</dbReference>
<reference evidence="4" key="1">
    <citation type="submission" date="2015-07" db="EMBL/GenBank/DDBJ databases">
        <title>Near-Complete Genome Sequence of the Cellulolytic Bacterium Bacteroides (Pseudobacteroides) cellulosolvens ATCC 35603.</title>
        <authorList>
            <person name="Dassa B."/>
            <person name="Utturkar S.M."/>
            <person name="Klingeman D.M."/>
            <person name="Hurt R.A."/>
            <person name="Keller M."/>
            <person name="Xu J."/>
            <person name="Reddy Y.H.K."/>
            <person name="Borovok I."/>
            <person name="Grinberg I.R."/>
            <person name="Lamed R."/>
            <person name="Zhivin O."/>
            <person name="Bayer E.A."/>
            <person name="Brown S.D."/>
        </authorList>
    </citation>
    <scope>NUCLEOTIDE SEQUENCE [LARGE SCALE GENOMIC DNA]</scope>
    <source>
        <strain evidence="4">DSM 2933</strain>
    </source>
</reference>
<accession>A0A0L6JHU2</accession>
<keyword evidence="1" id="KW-0732">Signal</keyword>
<proteinExistence type="predicted"/>
<feature type="chain" id="PRO_5005566088" description="Dockerin domain-containing protein" evidence="1">
    <location>
        <begin position="34"/>
        <end position="486"/>
    </location>
</feature>
<evidence type="ECO:0000313" key="4">
    <source>
        <dbReference type="Proteomes" id="UP000036923"/>
    </source>
</evidence>
<dbReference type="PROSITE" id="PS00018">
    <property type="entry name" value="EF_HAND_1"/>
    <property type="match status" value="2"/>
</dbReference>
<dbReference type="PROSITE" id="PS51766">
    <property type="entry name" value="DOCKERIN"/>
    <property type="match status" value="1"/>
</dbReference>
<dbReference type="InterPro" id="IPR016134">
    <property type="entry name" value="Dockerin_dom"/>
</dbReference>
<dbReference type="eggNOG" id="COG2755">
    <property type="taxonomic scope" value="Bacteria"/>
</dbReference>
<dbReference type="PATRIC" id="fig|398512.5.peg.548"/>
<dbReference type="GO" id="GO:0000272">
    <property type="term" value="P:polysaccharide catabolic process"/>
    <property type="evidence" value="ECO:0007669"/>
    <property type="project" value="InterPro"/>
</dbReference>
<evidence type="ECO:0000256" key="1">
    <source>
        <dbReference type="SAM" id="SignalP"/>
    </source>
</evidence>
<dbReference type="Pfam" id="PF13472">
    <property type="entry name" value="Lipase_GDSL_2"/>
    <property type="match status" value="1"/>
</dbReference>
<dbReference type="Proteomes" id="UP000036923">
    <property type="component" value="Unassembled WGS sequence"/>
</dbReference>
<protein>
    <recommendedName>
        <fullName evidence="2">Dockerin domain-containing protein</fullName>
    </recommendedName>
</protein>
<dbReference type="CDD" id="cd01830">
    <property type="entry name" value="XynE_like"/>
    <property type="match status" value="1"/>
</dbReference>
<dbReference type="InterPro" id="IPR018247">
    <property type="entry name" value="EF_Hand_1_Ca_BS"/>
</dbReference>
<dbReference type="InterPro" id="IPR002105">
    <property type="entry name" value="Dockerin_1_rpt"/>
</dbReference>
<dbReference type="EMBL" id="LGTC01000001">
    <property type="protein sequence ID" value="KNY25270.1"/>
    <property type="molecule type" value="Genomic_DNA"/>
</dbReference>
<name>A0A0L6JHU2_9FIRM</name>
<dbReference type="PANTHER" id="PTHR43784">
    <property type="entry name" value="GDSL-LIKE LIPASE/ACYLHYDROLASE, PUTATIVE (AFU_ORTHOLOGUE AFUA_2G00820)-RELATED"/>
    <property type="match status" value="1"/>
</dbReference>
<dbReference type="SUPFAM" id="SSF52266">
    <property type="entry name" value="SGNH hydrolase"/>
    <property type="match status" value="1"/>
</dbReference>
<dbReference type="STRING" id="398512.Bccel_0527"/>
<feature type="signal peptide" evidence="1">
    <location>
        <begin position="1"/>
        <end position="33"/>
    </location>
</feature>
<evidence type="ECO:0000313" key="3">
    <source>
        <dbReference type="EMBL" id="KNY25270.1"/>
    </source>
</evidence>
<dbReference type="RefSeq" id="WP_036946577.1">
    <property type="nucleotide sequence ID" value="NZ_KN050763.1"/>
</dbReference>
<dbReference type="Gene3D" id="2.60.40.4130">
    <property type="match status" value="1"/>
</dbReference>
<sequence precursor="true">MKSLAKSKFAKSALVLMLLISSLFTFGSLSANAASTGDLNNDGVINMSDVISLAQTFNSVIGDGKYVASYDLNSDGAINMSDVIVIASKFNTIITNPPATPTVTTAPPTPTTPPLVADKWVGTWGTAPQLVESNNMPPTNLSNNTLRQIFRVSIGGNKIRLKFSNEYGNSPMVMNSVHLAASAGGNSIKSETDKVVTFGGKESITIAQGKTVISDTLDYNLTQLTNMAITIYFGSVPSALTGHPGSRTTSYILTGNKAASASMTGAVNTEHWYVITGMDVLTEDSYKAVAILGDSITDGRGSTTNQQNRWTDNLATRLLANSATSKVAVLNQGIGGNTILSGGLGPTALIRFDRDILNQSGVRYAIVFEGVNDIGGNANATNIINAYKQFITKARAKNILIYGATILPFEGNSYYSAAHEQTRTTVNNWIRTSGEFDAVIDFDAALRDPSNQKKLLGMYNSGDGLHPNAEAYKKMAEIIDLTLFTK</sequence>
<dbReference type="PANTHER" id="PTHR43784:SF2">
    <property type="entry name" value="GDSL-LIKE LIPASE_ACYLHYDROLASE, PUTATIVE (AFU_ORTHOLOGUE AFUA_2G00820)-RELATED"/>
    <property type="match status" value="1"/>
</dbReference>
<dbReference type="InterPro" id="IPR013830">
    <property type="entry name" value="SGNH_hydro"/>
</dbReference>
<gene>
    <name evidence="3" type="ORF">Bccel_0527</name>
</gene>
<dbReference type="Pfam" id="PF00404">
    <property type="entry name" value="Dockerin_1"/>
    <property type="match status" value="1"/>
</dbReference>
<dbReference type="InterPro" id="IPR036514">
    <property type="entry name" value="SGNH_hydro_sf"/>
</dbReference>
<feature type="domain" description="Dockerin" evidence="2">
    <location>
        <begin position="32"/>
        <end position="99"/>
    </location>
</feature>